<dbReference type="AlphaFoldDB" id="A0A7E4VS16"/>
<keyword evidence="1" id="KW-1185">Reference proteome</keyword>
<evidence type="ECO:0000313" key="2">
    <source>
        <dbReference type="WBParaSite" id="Pan_g2389.t1"/>
    </source>
</evidence>
<evidence type="ECO:0000313" key="1">
    <source>
        <dbReference type="Proteomes" id="UP000492821"/>
    </source>
</evidence>
<dbReference type="SUPFAM" id="SSF51735">
    <property type="entry name" value="NAD(P)-binding Rossmann-fold domains"/>
    <property type="match status" value="1"/>
</dbReference>
<accession>A0A7E4VS16</accession>
<proteinExistence type="predicted"/>
<dbReference type="WBParaSite" id="Pan_g2389.t1">
    <property type="protein sequence ID" value="Pan_g2389.t1"/>
    <property type="gene ID" value="Pan_g2389"/>
</dbReference>
<dbReference type="Proteomes" id="UP000492821">
    <property type="component" value="Unassembled WGS sequence"/>
</dbReference>
<name>A0A7E4VS16_PANRE</name>
<reference evidence="2" key="2">
    <citation type="submission" date="2020-10" db="UniProtKB">
        <authorList>
            <consortium name="WormBaseParasite"/>
        </authorList>
    </citation>
    <scope>IDENTIFICATION</scope>
</reference>
<organism evidence="1 2">
    <name type="scientific">Panagrellus redivivus</name>
    <name type="common">Microworm</name>
    <dbReference type="NCBI Taxonomy" id="6233"/>
    <lineage>
        <taxon>Eukaryota</taxon>
        <taxon>Metazoa</taxon>
        <taxon>Ecdysozoa</taxon>
        <taxon>Nematoda</taxon>
        <taxon>Chromadorea</taxon>
        <taxon>Rhabditida</taxon>
        <taxon>Tylenchina</taxon>
        <taxon>Panagrolaimomorpha</taxon>
        <taxon>Panagrolaimoidea</taxon>
        <taxon>Panagrolaimidae</taxon>
        <taxon>Panagrellus</taxon>
    </lineage>
</organism>
<protein>
    <submittedName>
        <fullName evidence="2">VWFA domain-containing protein</fullName>
    </submittedName>
</protein>
<reference evidence="1" key="1">
    <citation type="journal article" date="2013" name="Genetics">
        <title>The draft genome and transcriptome of Panagrellus redivivus are shaped by the harsh demands of a free-living lifestyle.</title>
        <authorList>
            <person name="Srinivasan J."/>
            <person name="Dillman A.R."/>
            <person name="Macchietto M.G."/>
            <person name="Heikkinen L."/>
            <person name="Lakso M."/>
            <person name="Fracchia K.M."/>
            <person name="Antoshechkin I."/>
            <person name="Mortazavi A."/>
            <person name="Wong G."/>
            <person name="Sternberg P.W."/>
        </authorList>
    </citation>
    <scope>NUCLEOTIDE SEQUENCE [LARGE SCALE GENOMIC DNA]</scope>
    <source>
        <strain evidence="1">MT8872</strain>
    </source>
</reference>
<sequence length="105" mass="11118">MHLKTASCIGKAVVLGFAKKDAFVVLDGTNSDRLAAVEKELLAAGISKSKIEFGLDGIVYAMTKAALDRYAQNIKRPFASFITGSVWVVDGGTSTATPEPTNLKL</sequence>
<dbReference type="InterPro" id="IPR036291">
    <property type="entry name" value="NAD(P)-bd_dom_sf"/>
</dbReference>